<feature type="region of interest" description="Disordered" evidence="1">
    <location>
        <begin position="1"/>
        <end position="22"/>
    </location>
</feature>
<sequence>MVRVEVWHKGTEDHAQPWPKEGTFDEDIAEHTLTYIHSTYKKKKRQKREAILSLWRVFCHEKTKVKSTAHEEVVAQTQTESPGESLGEPPPYGLYPILPAAGCQGPVRVEPKEERLEAQGAEATPALVPSAPRADPEQSGRDRVMSELQHMVRQAERSRSLAPLRGQCTMGHVILRLGDTSADTLREAAEEWIEEEEEWERDVETPQYEEPPDDSQVITGAEDNENWDNGFNRSAHEQ</sequence>
<dbReference type="Proteomes" id="UP001066276">
    <property type="component" value="Chromosome 6"/>
</dbReference>
<name>A0AAV7Q4S3_PLEWA</name>
<protein>
    <submittedName>
        <fullName evidence="2">Uncharacterized protein</fullName>
    </submittedName>
</protein>
<feature type="compositionally biased region" description="Acidic residues" evidence="1">
    <location>
        <begin position="190"/>
        <end position="201"/>
    </location>
</feature>
<evidence type="ECO:0000256" key="1">
    <source>
        <dbReference type="SAM" id="MobiDB-lite"/>
    </source>
</evidence>
<dbReference type="EMBL" id="JANPWB010000010">
    <property type="protein sequence ID" value="KAJ1135135.1"/>
    <property type="molecule type" value="Genomic_DNA"/>
</dbReference>
<keyword evidence="3" id="KW-1185">Reference proteome</keyword>
<gene>
    <name evidence="2" type="ORF">NDU88_001580</name>
</gene>
<dbReference type="AlphaFoldDB" id="A0AAV7Q4S3"/>
<proteinExistence type="predicted"/>
<comment type="caution">
    <text evidence="2">The sequence shown here is derived from an EMBL/GenBank/DDBJ whole genome shotgun (WGS) entry which is preliminary data.</text>
</comment>
<accession>A0AAV7Q4S3</accession>
<evidence type="ECO:0000313" key="2">
    <source>
        <dbReference type="EMBL" id="KAJ1135135.1"/>
    </source>
</evidence>
<organism evidence="2 3">
    <name type="scientific">Pleurodeles waltl</name>
    <name type="common">Iberian ribbed newt</name>
    <dbReference type="NCBI Taxonomy" id="8319"/>
    <lineage>
        <taxon>Eukaryota</taxon>
        <taxon>Metazoa</taxon>
        <taxon>Chordata</taxon>
        <taxon>Craniata</taxon>
        <taxon>Vertebrata</taxon>
        <taxon>Euteleostomi</taxon>
        <taxon>Amphibia</taxon>
        <taxon>Batrachia</taxon>
        <taxon>Caudata</taxon>
        <taxon>Salamandroidea</taxon>
        <taxon>Salamandridae</taxon>
        <taxon>Pleurodelinae</taxon>
        <taxon>Pleurodeles</taxon>
    </lineage>
</organism>
<feature type="region of interest" description="Disordered" evidence="1">
    <location>
        <begin position="113"/>
        <end position="141"/>
    </location>
</feature>
<feature type="region of interest" description="Disordered" evidence="1">
    <location>
        <begin position="189"/>
        <end position="238"/>
    </location>
</feature>
<reference evidence="2" key="1">
    <citation type="journal article" date="2022" name="bioRxiv">
        <title>Sequencing and chromosome-scale assembly of the giantPleurodeles waltlgenome.</title>
        <authorList>
            <person name="Brown T."/>
            <person name="Elewa A."/>
            <person name="Iarovenko S."/>
            <person name="Subramanian E."/>
            <person name="Araus A.J."/>
            <person name="Petzold A."/>
            <person name="Susuki M."/>
            <person name="Suzuki K.-i.T."/>
            <person name="Hayashi T."/>
            <person name="Toyoda A."/>
            <person name="Oliveira C."/>
            <person name="Osipova E."/>
            <person name="Leigh N.D."/>
            <person name="Simon A."/>
            <person name="Yun M.H."/>
        </authorList>
    </citation>
    <scope>NUCLEOTIDE SEQUENCE</scope>
    <source>
        <strain evidence="2">20211129_DDA</strain>
        <tissue evidence="2">Liver</tissue>
    </source>
</reference>
<feature type="compositionally biased region" description="Basic and acidic residues" evidence="1">
    <location>
        <begin position="1"/>
        <end position="15"/>
    </location>
</feature>
<evidence type="ECO:0000313" key="3">
    <source>
        <dbReference type="Proteomes" id="UP001066276"/>
    </source>
</evidence>